<evidence type="ECO:0000256" key="5">
    <source>
        <dbReference type="ARBA" id="ARBA00022692"/>
    </source>
</evidence>
<feature type="binding site" evidence="11">
    <location>
        <position position="209"/>
    </location>
    <ligand>
        <name>Mn(2+)</name>
        <dbReference type="ChEBI" id="CHEBI:29035"/>
    </ligand>
</feature>
<feature type="binding site" evidence="10">
    <location>
        <position position="241"/>
    </location>
    <ligand>
        <name>an alpha-L-fucosyl-(1-&gt;2)-beta-D-galactosyl derivative</name>
        <dbReference type="ChEBI" id="CHEBI:140327"/>
    </ligand>
</feature>
<keyword evidence="7" id="KW-1133">Transmembrane helix</keyword>
<evidence type="ECO:0000256" key="8">
    <source>
        <dbReference type="ARBA" id="ARBA00023136"/>
    </source>
</evidence>
<reference evidence="12" key="2">
    <citation type="submission" date="2025-09" db="UniProtKB">
        <authorList>
            <consortium name="Ensembl"/>
        </authorList>
    </citation>
    <scope>IDENTIFICATION</scope>
</reference>
<reference evidence="12" key="1">
    <citation type="submission" date="2025-08" db="UniProtKB">
        <authorList>
            <consortium name="Ensembl"/>
        </authorList>
    </citation>
    <scope>IDENTIFICATION</scope>
</reference>
<keyword evidence="13" id="KW-1185">Reference proteome</keyword>
<feature type="active site" description="Nucleophile" evidence="9">
    <location>
        <position position="299"/>
    </location>
</feature>
<keyword evidence="11" id="KW-0464">Manganese</keyword>
<evidence type="ECO:0000256" key="3">
    <source>
        <dbReference type="ARBA" id="ARBA00022676"/>
    </source>
</evidence>
<keyword evidence="4" id="KW-0808">Transferase</keyword>
<name>A0A8C5QD38_9ANUR</name>
<dbReference type="GO" id="GO:0005794">
    <property type="term" value="C:Golgi apparatus"/>
    <property type="evidence" value="ECO:0007669"/>
    <property type="project" value="TreeGrafter"/>
</dbReference>
<feature type="binding site" evidence="10">
    <location>
        <begin position="117"/>
        <end position="119"/>
    </location>
    <ligand>
        <name>UDP-N-acetyl-alpha-D-galactosamine</name>
        <dbReference type="ChEBI" id="CHEBI:67138"/>
    </ligand>
</feature>
<dbReference type="InterPro" id="IPR029044">
    <property type="entry name" value="Nucleotide-diphossugar_trans"/>
</dbReference>
<dbReference type="PANTHER" id="PTHR10462">
    <property type="entry name" value="GLYCOSYLTRANSFERASE-RELATED"/>
    <property type="match status" value="1"/>
</dbReference>
<evidence type="ECO:0000256" key="6">
    <source>
        <dbReference type="ARBA" id="ARBA00022968"/>
    </source>
</evidence>
<sequence>MGAVTYDLNLLYNECSYYAAETNVQYTKIDMFFMKEEKPVAVDPPVSSPELVQQLMEKTIELGHCQRKLDGNRNDVGRNAALQTLTPWLAPIIWDGVYDLNVLNNQFKDKTIGLFVFAVKKYIRFLGPFLESAERHFMVGHKVKYFVFTDKVADVQKPKLAENRILNLLEVTADQRWQDVSMRRMQVLTNLTQEHLPKEVDYLICADVDMVFDDHVGVEILGERVATIHPGYFLAEPHGFTYERRPISEAYVPYGQGDFYYMAAFYGGTVEEIYKLSTACQNGIIADKKKNIEAIWQEESHLNKYMVYNKPTKILSPEYIWDINLPNGHLVKRKRFLAVQKNHAEVRN</sequence>
<comment type="subcellular location">
    <subcellularLocation>
        <location evidence="1">Membrane</location>
        <topology evidence="1">Single-pass type II membrane protein</topology>
    </subcellularLocation>
</comment>
<evidence type="ECO:0000256" key="11">
    <source>
        <dbReference type="PIRSR" id="PIRSR605076-3"/>
    </source>
</evidence>
<comment type="cofactor">
    <cofactor evidence="11">
        <name>Mn(2+)</name>
        <dbReference type="ChEBI" id="CHEBI:29035"/>
    </cofactor>
    <text evidence="11">Binds 1 Mn(2+) ion per subunit.</text>
</comment>
<dbReference type="OrthoDB" id="10013941at2759"/>
<evidence type="ECO:0000256" key="9">
    <source>
        <dbReference type="PIRSR" id="PIRSR605076-1"/>
    </source>
</evidence>
<feature type="binding site" evidence="10">
    <location>
        <position position="322"/>
    </location>
    <ligand>
        <name>an alpha-L-fucosyl-(1-&gt;2)-beta-D-galactosyl derivative</name>
        <dbReference type="ChEBI" id="CHEBI:140327"/>
    </ligand>
</feature>
<feature type="binding site" evidence="11">
    <location>
        <position position="207"/>
    </location>
    <ligand>
        <name>Mn(2+)</name>
        <dbReference type="ChEBI" id="CHEBI:29035"/>
    </ligand>
</feature>
<evidence type="ECO:0000313" key="12">
    <source>
        <dbReference type="Ensembl" id="ENSLLEP00000034804.1"/>
    </source>
</evidence>
<feature type="binding site" evidence="10">
    <location>
        <position position="229"/>
    </location>
    <ligand>
        <name>an alpha-L-fucosyl-(1-&gt;2)-beta-D-galactosyl derivative</name>
        <dbReference type="ChEBI" id="CHEBI:140327"/>
    </ligand>
</feature>
<evidence type="ECO:0000313" key="13">
    <source>
        <dbReference type="Proteomes" id="UP000694569"/>
    </source>
</evidence>
<feature type="binding site" evidence="10">
    <location>
        <begin position="207"/>
        <end position="209"/>
    </location>
    <ligand>
        <name>UDP-N-acetyl-alpha-D-galactosamine</name>
        <dbReference type="ChEBI" id="CHEBI:67138"/>
    </ligand>
</feature>
<dbReference type="GO" id="GO:0016758">
    <property type="term" value="F:hexosyltransferase activity"/>
    <property type="evidence" value="ECO:0007669"/>
    <property type="project" value="InterPro"/>
</dbReference>
<keyword evidence="11" id="KW-0479">Metal-binding</keyword>
<feature type="binding site" evidence="10">
    <location>
        <position position="299"/>
    </location>
    <ligand>
        <name>an alpha-L-fucosyl-(1-&gt;2)-beta-D-galactosyl derivative</name>
        <dbReference type="ChEBI" id="CHEBI:140327"/>
    </ligand>
</feature>
<dbReference type="GO" id="GO:0031982">
    <property type="term" value="C:vesicle"/>
    <property type="evidence" value="ECO:0007669"/>
    <property type="project" value="TreeGrafter"/>
</dbReference>
<evidence type="ECO:0000256" key="1">
    <source>
        <dbReference type="ARBA" id="ARBA00004606"/>
    </source>
</evidence>
<keyword evidence="6" id="KW-0735">Signal-anchor</keyword>
<accession>A0A8C5QD38</accession>
<dbReference type="FunFam" id="3.90.550.10:FF:000022">
    <property type="entry name" value="Histo-blood group ABO system transferase"/>
    <property type="match status" value="1"/>
</dbReference>
<keyword evidence="3" id="KW-0328">Glycosyltransferase</keyword>
<dbReference type="GO" id="GO:0046872">
    <property type="term" value="F:metal ion binding"/>
    <property type="evidence" value="ECO:0007669"/>
    <property type="project" value="UniProtKB-KW"/>
</dbReference>
<dbReference type="GeneTree" id="ENSGT00950000182858"/>
<dbReference type="Proteomes" id="UP000694569">
    <property type="component" value="Unplaced"/>
</dbReference>
<dbReference type="GO" id="GO:0005975">
    <property type="term" value="P:carbohydrate metabolic process"/>
    <property type="evidence" value="ECO:0007669"/>
    <property type="project" value="InterPro"/>
</dbReference>
<dbReference type="Pfam" id="PF03414">
    <property type="entry name" value="Glyco_transf_6"/>
    <property type="match status" value="1"/>
</dbReference>
<evidence type="ECO:0000256" key="4">
    <source>
        <dbReference type="ARBA" id="ARBA00022679"/>
    </source>
</evidence>
<dbReference type="SUPFAM" id="SSF53448">
    <property type="entry name" value="Nucleotide-diphospho-sugar transferases"/>
    <property type="match status" value="1"/>
</dbReference>
<organism evidence="12 13">
    <name type="scientific">Leptobrachium leishanense</name>
    <name type="common">Leishan spiny toad</name>
    <dbReference type="NCBI Taxonomy" id="445787"/>
    <lineage>
        <taxon>Eukaryota</taxon>
        <taxon>Metazoa</taxon>
        <taxon>Chordata</taxon>
        <taxon>Craniata</taxon>
        <taxon>Vertebrata</taxon>
        <taxon>Euteleostomi</taxon>
        <taxon>Amphibia</taxon>
        <taxon>Batrachia</taxon>
        <taxon>Anura</taxon>
        <taxon>Pelobatoidea</taxon>
        <taxon>Megophryidae</taxon>
        <taxon>Leptobrachium</taxon>
    </lineage>
</organism>
<dbReference type="PANTHER" id="PTHR10462:SF57">
    <property type="entry name" value="HISTO-BLOOD GROUP ABO SYSTEM TRANSFERASE 2"/>
    <property type="match status" value="1"/>
</dbReference>
<dbReference type="AlphaFoldDB" id="A0A8C5QD38"/>
<dbReference type="Ensembl" id="ENSLLET00000036126.1">
    <property type="protein sequence ID" value="ENSLLEP00000034804.1"/>
    <property type="gene ID" value="ENSLLEG00000021986.1"/>
</dbReference>
<feature type="binding site" evidence="10">
    <location>
        <position position="122"/>
    </location>
    <ligand>
        <name>UDP-N-acetyl-alpha-D-galactosamine</name>
        <dbReference type="ChEBI" id="CHEBI:67138"/>
    </ligand>
</feature>
<comment type="similarity">
    <text evidence="2">Belongs to the glycosyltransferase 6 family.</text>
</comment>
<dbReference type="Gene3D" id="3.90.550.10">
    <property type="entry name" value="Spore Coat Polysaccharide Biosynthesis Protein SpsA, Chain A"/>
    <property type="match status" value="1"/>
</dbReference>
<protein>
    <submittedName>
        <fullName evidence="12">Uncharacterized protein</fullName>
    </submittedName>
</protein>
<dbReference type="GO" id="GO:0016020">
    <property type="term" value="C:membrane"/>
    <property type="evidence" value="ECO:0007669"/>
    <property type="project" value="UniProtKB-SubCell"/>
</dbReference>
<keyword evidence="8" id="KW-0472">Membrane</keyword>
<evidence type="ECO:0000256" key="7">
    <source>
        <dbReference type="ARBA" id="ARBA00022989"/>
    </source>
</evidence>
<evidence type="ECO:0000256" key="10">
    <source>
        <dbReference type="PIRSR" id="PIRSR605076-2"/>
    </source>
</evidence>
<proteinExistence type="inferred from homology"/>
<dbReference type="InterPro" id="IPR005076">
    <property type="entry name" value="Glyco_trans_6"/>
</dbReference>
<keyword evidence="5" id="KW-0812">Transmembrane</keyword>
<evidence type="ECO:0000256" key="2">
    <source>
        <dbReference type="ARBA" id="ARBA00010413"/>
    </source>
</evidence>